<keyword evidence="1 6" id="KW-1277">Toxin-antitoxin system</keyword>
<dbReference type="Gene3D" id="3.40.50.1010">
    <property type="entry name" value="5'-nuclease"/>
    <property type="match status" value="1"/>
</dbReference>
<protein>
    <recommendedName>
        <fullName evidence="6">Ribonuclease VapC</fullName>
        <shortName evidence="6">RNase VapC</shortName>
        <ecNumber evidence="6">3.1.-.-</ecNumber>
    </recommendedName>
    <alternativeName>
        <fullName evidence="6">Toxin VapC</fullName>
    </alternativeName>
</protein>
<evidence type="ECO:0000259" key="7">
    <source>
        <dbReference type="Pfam" id="PF01850"/>
    </source>
</evidence>
<dbReference type="Pfam" id="PF01850">
    <property type="entry name" value="PIN"/>
    <property type="match status" value="1"/>
</dbReference>
<evidence type="ECO:0000256" key="1">
    <source>
        <dbReference type="ARBA" id="ARBA00022649"/>
    </source>
</evidence>
<sequence>MIYLDSCAIVKLVHVTPETPALRTWLTEQGGVPLVSSTLARVECARALRRVDPPALANLPLVLGAINFIAMDDGVCAAAAAQPEPLLRSLDAIHLATAALLGSALTWFVTYDKRLLAAAAAAGLPVVEPR</sequence>
<evidence type="ECO:0000256" key="6">
    <source>
        <dbReference type="HAMAP-Rule" id="MF_00265"/>
    </source>
</evidence>
<comment type="function">
    <text evidence="6">Toxic component of a toxin-antitoxin (TA) system. An RNase.</text>
</comment>
<organism evidence="8 9">
    <name type="scientific">Luedemannella flava</name>
    <dbReference type="NCBI Taxonomy" id="349316"/>
    <lineage>
        <taxon>Bacteria</taxon>
        <taxon>Bacillati</taxon>
        <taxon>Actinomycetota</taxon>
        <taxon>Actinomycetes</taxon>
        <taxon>Micromonosporales</taxon>
        <taxon>Micromonosporaceae</taxon>
        <taxon>Luedemannella</taxon>
    </lineage>
</organism>
<reference evidence="8 9" key="1">
    <citation type="journal article" date="2019" name="Int. J. Syst. Evol. Microbiol.">
        <title>The Global Catalogue of Microorganisms (GCM) 10K type strain sequencing project: providing services to taxonomists for standard genome sequencing and annotation.</title>
        <authorList>
            <consortium name="The Broad Institute Genomics Platform"/>
            <consortium name="The Broad Institute Genome Sequencing Center for Infectious Disease"/>
            <person name="Wu L."/>
            <person name="Ma J."/>
        </authorList>
    </citation>
    <scope>NUCLEOTIDE SEQUENCE [LARGE SCALE GENOMIC DNA]</scope>
    <source>
        <strain evidence="8 9">JCM 13250</strain>
    </source>
</reference>
<keyword evidence="2 6" id="KW-0540">Nuclease</keyword>
<dbReference type="SUPFAM" id="SSF88723">
    <property type="entry name" value="PIN domain-like"/>
    <property type="match status" value="1"/>
</dbReference>
<dbReference type="HAMAP" id="MF_00265">
    <property type="entry name" value="VapC_Nob1"/>
    <property type="match status" value="1"/>
</dbReference>
<feature type="binding site" evidence="6">
    <location>
        <position position="91"/>
    </location>
    <ligand>
        <name>Mg(2+)</name>
        <dbReference type="ChEBI" id="CHEBI:18420"/>
    </ligand>
</feature>
<dbReference type="CDD" id="cd09874">
    <property type="entry name" value="PIN_MT3492-like"/>
    <property type="match status" value="1"/>
</dbReference>
<evidence type="ECO:0000256" key="2">
    <source>
        <dbReference type="ARBA" id="ARBA00022722"/>
    </source>
</evidence>
<evidence type="ECO:0000256" key="5">
    <source>
        <dbReference type="ARBA" id="ARBA00022842"/>
    </source>
</evidence>
<comment type="caution">
    <text evidence="8">The sequence shown here is derived from an EMBL/GenBank/DDBJ whole genome shotgun (WGS) entry which is preliminary data.</text>
</comment>
<evidence type="ECO:0000313" key="8">
    <source>
        <dbReference type="EMBL" id="GAA1788048.1"/>
    </source>
</evidence>
<evidence type="ECO:0000256" key="3">
    <source>
        <dbReference type="ARBA" id="ARBA00022723"/>
    </source>
</evidence>
<comment type="cofactor">
    <cofactor evidence="6">
        <name>Mg(2+)</name>
        <dbReference type="ChEBI" id="CHEBI:18420"/>
    </cofactor>
</comment>
<dbReference type="InterPro" id="IPR029060">
    <property type="entry name" value="PIN-like_dom_sf"/>
</dbReference>
<dbReference type="EMBL" id="BAAALT010000014">
    <property type="protein sequence ID" value="GAA1788048.1"/>
    <property type="molecule type" value="Genomic_DNA"/>
</dbReference>
<evidence type="ECO:0000256" key="4">
    <source>
        <dbReference type="ARBA" id="ARBA00022801"/>
    </source>
</evidence>
<dbReference type="InterPro" id="IPR002716">
    <property type="entry name" value="PIN_dom"/>
</dbReference>
<feature type="domain" description="PIN" evidence="7">
    <location>
        <begin position="2"/>
        <end position="119"/>
    </location>
</feature>
<proteinExistence type="inferred from homology"/>
<dbReference type="Proteomes" id="UP001500218">
    <property type="component" value="Unassembled WGS sequence"/>
</dbReference>
<keyword evidence="6" id="KW-0800">Toxin</keyword>
<dbReference type="RefSeq" id="WP_344126262.1">
    <property type="nucleotide sequence ID" value="NZ_BAAALT010000014.1"/>
</dbReference>
<dbReference type="InterPro" id="IPR022907">
    <property type="entry name" value="VapC_family"/>
</dbReference>
<name>A0ABN2LJH6_9ACTN</name>
<keyword evidence="5 6" id="KW-0460">Magnesium</keyword>
<accession>A0ABN2LJH6</accession>
<dbReference type="EC" id="3.1.-.-" evidence="6"/>
<evidence type="ECO:0000313" key="9">
    <source>
        <dbReference type="Proteomes" id="UP001500218"/>
    </source>
</evidence>
<feature type="binding site" evidence="6">
    <location>
        <position position="5"/>
    </location>
    <ligand>
        <name>Mg(2+)</name>
        <dbReference type="ChEBI" id="CHEBI:18420"/>
    </ligand>
</feature>
<comment type="similarity">
    <text evidence="6">Belongs to the PINc/VapC protein family.</text>
</comment>
<keyword evidence="3 6" id="KW-0479">Metal-binding</keyword>
<keyword evidence="9" id="KW-1185">Reference proteome</keyword>
<keyword evidence="4 6" id="KW-0378">Hydrolase</keyword>
<gene>
    <name evidence="6" type="primary">vapC</name>
    <name evidence="8" type="ORF">GCM10009682_07660</name>
</gene>